<sequence>MPTLAPCACVYLNFTSSLGFDNGSRSILALEKLRVLAASKGTFVSSSMGDFCNL</sequence>
<evidence type="ECO:0000313" key="1">
    <source>
        <dbReference type="EMBL" id="KAJ8035044.1"/>
    </source>
</evidence>
<protein>
    <submittedName>
        <fullName evidence="1">Uncharacterized protein</fullName>
    </submittedName>
</protein>
<dbReference type="AlphaFoldDB" id="A0A9Q1BYV2"/>
<name>A0A9Q1BYV2_HOLLE</name>
<keyword evidence="2" id="KW-1185">Reference proteome</keyword>
<evidence type="ECO:0000313" key="2">
    <source>
        <dbReference type="Proteomes" id="UP001152320"/>
    </source>
</evidence>
<accession>A0A9Q1BYV2</accession>
<proteinExistence type="predicted"/>
<organism evidence="1 2">
    <name type="scientific">Holothuria leucospilota</name>
    <name type="common">Black long sea cucumber</name>
    <name type="synonym">Mertensiothuria leucospilota</name>
    <dbReference type="NCBI Taxonomy" id="206669"/>
    <lineage>
        <taxon>Eukaryota</taxon>
        <taxon>Metazoa</taxon>
        <taxon>Echinodermata</taxon>
        <taxon>Eleutherozoa</taxon>
        <taxon>Echinozoa</taxon>
        <taxon>Holothuroidea</taxon>
        <taxon>Aspidochirotacea</taxon>
        <taxon>Aspidochirotida</taxon>
        <taxon>Holothuriidae</taxon>
        <taxon>Holothuria</taxon>
    </lineage>
</organism>
<gene>
    <name evidence="1" type="ORF">HOLleu_22126</name>
</gene>
<dbReference type="EMBL" id="JAIZAY010000010">
    <property type="protein sequence ID" value="KAJ8035044.1"/>
    <property type="molecule type" value="Genomic_DNA"/>
</dbReference>
<reference evidence="1" key="1">
    <citation type="submission" date="2021-10" db="EMBL/GenBank/DDBJ databases">
        <title>Tropical sea cucumber genome reveals ecological adaptation and Cuvierian tubules defense mechanism.</title>
        <authorList>
            <person name="Chen T."/>
        </authorList>
    </citation>
    <scope>NUCLEOTIDE SEQUENCE</scope>
    <source>
        <strain evidence="1">Nanhai2018</strain>
        <tissue evidence="1">Muscle</tissue>
    </source>
</reference>
<comment type="caution">
    <text evidence="1">The sequence shown here is derived from an EMBL/GenBank/DDBJ whole genome shotgun (WGS) entry which is preliminary data.</text>
</comment>
<dbReference type="Proteomes" id="UP001152320">
    <property type="component" value="Chromosome 10"/>
</dbReference>